<accession>A0A6B3NDJ0</accession>
<gene>
    <name evidence="3" type="ORF">F6J89_06055</name>
</gene>
<dbReference type="AlphaFoldDB" id="A0A6B3NDJ0"/>
<sequence>MSKATHSIIFLYKLQNLVILGIAITAIAFGTALLAIAILVAISLNFNKSNLPVPAITRSRCQVDQEFVFIPAGEFIAGSNSTERDYAYRISAVAAASKPELVPQAEQKLRNKRWFAWESSRQVLSLPAFCISRNLITNAEYQAFVKATGHRTPGISEKDYQQQGFLVHPYSEVKLFLWQNGNYPPGEANYPVVLVSYEDALAFAAWRGQQDDYTYSLPSAQQWEKAARGTDGRYFPWGNQWQTDATNWSGSGKWHTSAIASYPLSRSPYGVEDMAGNVFEYTSTLGQFNLKKSAVMKGCSWDDLPGFCRGAYQHTRPIQSRHILFGFRLVRD</sequence>
<feature type="transmembrane region" description="Helical" evidence="1">
    <location>
        <begin position="17"/>
        <end position="42"/>
    </location>
</feature>
<feature type="domain" description="Sulfatase-modifying factor enzyme-like" evidence="2">
    <location>
        <begin position="121"/>
        <end position="331"/>
    </location>
</feature>
<evidence type="ECO:0000256" key="1">
    <source>
        <dbReference type="SAM" id="Phobius"/>
    </source>
</evidence>
<proteinExistence type="predicted"/>
<dbReference type="GO" id="GO:0120147">
    <property type="term" value="F:formylglycine-generating oxidase activity"/>
    <property type="evidence" value="ECO:0007669"/>
    <property type="project" value="TreeGrafter"/>
</dbReference>
<dbReference type="Pfam" id="PF03781">
    <property type="entry name" value="FGE-sulfatase"/>
    <property type="match status" value="1"/>
</dbReference>
<evidence type="ECO:0000259" key="2">
    <source>
        <dbReference type="Pfam" id="PF03781"/>
    </source>
</evidence>
<name>A0A6B3NDJ0_9CYAN</name>
<dbReference type="InterPro" id="IPR042095">
    <property type="entry name" value="SUMF_sf"/>
</dbReference>
<keyword evidence="1" id="KW-1133">Transmembrane helix</keyword>
<keyword evidence="1" id="KW-0812">Transmembrane</keyword>
<dbReference type="Gene3D" id="3.90.1580.10">
    <property type="entry name" value="paralog of FGE (formylglycine-generating enzyme)"/>
    <property type="match status" value="1"/>
</dbReference>
<protein>
    <submittedName>
        <fullName evidence="3">Formylglycine-generating enzyme family protein</fullName>
    </submittedName>
</protein>
<dbReference type="InterPro" id="IPR016187">
    <property type="entry name" value="CTDL_fold"/>
</dbReference>
<comment type="caution">
    <text evidence="3">The sequence shown here is derived from an EMBL/GenBank/DDBJ whole genome shotgun (WGS) entry which is preliminary data.</text>
</comment>
<evidence type="ECO:0000313" key="3">
    <source>
        <dbReference type="EMBL" id="NER27198.1"/>
    </source>
</evidence>
<dbReference type="PANTHER" id="PTHR23150">
    <property type="entry name" value="SULFATASE MODIFYING FACTOR 1, 2"/>
    <property type="match status" value="1"/>
</dbReference>
<dbReference type="SUPFAM" id="SSF56436">
    <property type="entry name" value="C-type lectin-like"/>
    <property type="match status" value="1"/>
</dbReference>
<dbReference type="PANTHER" id="PTHR23150:SF19">
    <property type="entry name" value="FORMYLGLYCINE-GENERATING ENZYME"/>
    <property type="match status" value="1"/>
</dbReference>
<keyword evidence="1" id="KW-0472">Membrane</keyword>
<reference evidence="3" key="1">
    <citation type="submission" date="2019-11" db="EMBL/GenBank/DDBJ databases">
        <title>Genomic insights into an expanded diversity of filamentous marine cyanobacteria reveals the extraordinary biosynthetic potential of Moorea and Okeania.</title>
        <authorList>
            <person name="Ferreira Leao T."/>
            <person name="Wang M."/>
            <person name="Moss N."/>
            <person name="Da Silva R."/>
            <person name="Sanders J."/>
            <person name="Nurk S."/>
            <person name="Gurevich A."/>
            <person name="Humphrey G."/>
            <person name="Reher R."/>
            <person name="Zhu Q."/>
            <person name="Belda-Ferre P."/>
            <person name="Glukhov E."/>
            <person name="Rex R."/>
            <person name="Dorrestein P.C."/>
            <person name="Knight R."/>
            <person name="Pevzner P."/>
            <person name="Gerwick W.H."/>
            <person name="Gerwick L."/>
        </authorList>
    </citation>
    <scope>NUCLEOTIDE SEQUENCE</scope>
    <source>
        <strain evidence="3">SIO1C4</strain>
    </source>
</reference>
<organism evidence="3">
    <name type="scientific">Symploca sp. SIO1C4</name>
    <dbReference type="NCBI Taxonomy" id="2607765"/>
    <lineage>
        <taxon>Bacteria</taxon>
        <taxon>Bacillati</taxon>
        <taxon>Cyanobacteriota</taxon>
        <taxon>Cyanophyceae</taxon>
        <taxon>Coleofasciculales</taxon>
        <taxon>Coleofasciculaceae</taxon>
        <taxon>Symploca</taxon>
    </lineage>
</organism>
<dbReference type="InterPro" id="IPR051043">
    <property type="entry name" value="Sulfatase_Mod_Factor_Kinase"/>
</dbReference>
<dbReference type="EMBL" id="JAAHFQ010000080">
    <property type="protein sequence ID" value="NER27198.1"/>
    <property type="molecule type" value="Genomic_DNA"/>
</dbReference>
<dbReference type="InterPro" id="IPR005532">
    <property type="entry name" value="SUMF_dom"/>
</dbReference>